<keyword evidence="2" id="KW-1185">Reference proteome</keyword>
<evidence type="ECO:0000313" key="2">
    <source>
        <dbReference type="Proteomes" id="UP000027451"/>
    </source>
</evidence>
<accession>A0A656QNL4</accession>
<evidence type="ECO:0000313" key="1">
    <source>
        <dbReference type="EMBL" id="KDR32599.1"/>
    </source>
</evidence>
<proteinExistence type="predicted"/>
<protein>
    <submittedName>
        <fullName evidence="1">Uncharacterized protein</fullName>
    </submittedName>
</protein>
<organism evidence="1 2">
    <name type="scientific">Caballeronia zhejiangensis</name>
    <dbReference type="NCBI Taxonomy" id="871203"/>
    <lineage>
        <taxon>Bacteria</taxon>
        <taxon>Pseudomonadati</taxon>
        <taxon>Pseudomonadota</taxon>
        <taxon>Betaproteobacteria</taxon>
        <taxon>Burkholderiales</taxon>
        <taxon>Burkholderiaceae</taxon>
        <taxon>Caballeronia</taxon>
    </lineage>
</organism>
<dbReference type="RefSeq" id="WP_144403678.1">
    <property type="nucleotide sequence ID" value="NZ_CP084285.1"/>
</dbReference>
<dbReference type="EMBL" id="JFHD01000003">
    <property type="protein sequence ID" value="KDR32599.1"/>
    <property type="molecule type" value="Genomic_DNA"/>
</dbReference>
<gene>
    <name evidence="1" type="ORF">BG60_19290</name>
</gene>
<reference evidence="1 2" key="1">
    <citation type="submission" date="2014-03" db="EMBL/GenBank/DDBJ databases">
        <title>Draft Genome Sequences of Four Burkholderia Strains.</title>
        <authorList>
            <person name="Liu X.Y."/>
            <person name="Li C.X."/>
            <person name="Xu J.H."/>
        </authorList>
    </citation>
    <scope>NUCLEOTIDE SEQUENCE [LARGE SCALE GENOMIC DNA]</scope>
    <source>
        <strain evidence="1 2">OP-1</strain>
    </source>
</reference>
<sequence>MVQNPDAVAEARLSSLLDAKAVAILEATPELDSIIERLHQSHGYLARAEADLLHLRSSLRMLATQKRAAQADIDAAVEQATTAVSRTVENRVQLALDASRNGINVRFFCVDHFENPASADGL</sequence>
<dbReference type="OrthoDB" id="9135723at2"/>
<comment type="caution">
    <text evidence="1">The sequence shown here is derived from an EMBL/GenBank/DDBJ whole genome shotgun (WGS) entry which is preliminary data.</text>
</comment>
<dbReference type="Proteomes" id="UP000027451">
    <property type="component" value="Unassembled WGS sequence"/>
</dbReference>
<dbReference type="AlphaFoldDB" id="A0A656QNL4"/>
<name>A0A656QNL4_9BURK</name>